<dbReference type="GO" id="GO:0030983">
    <property type="term" value="F:mismatched DNA binding"/>
    <property type="evidence" value="ECO:0007669"/>
    <property type="project" value="InterPro"/>
</dbReference>
<sequence>MTAFDHEKARSEGRIVVEPGFDPEFDTARQNLQLTYIGTGKNRFQIEVPDTHARNVPDHWEATSQRKGYRRYRPPEVVRLFAKLVVAEDTKEESMQGIMRRLFAAFAVNHADWQTVVKCIAELDCLMSLANYSSTAAATTCRPEFFTLDFGSRKVSL</sequence>
<gene>
    <name evidence="3" type="ORF">DILT_LOCUS10171</name>
</gene>
<accession>A0A3P7LLZ3</accession>
<protein>
    <recommendedName>
        <fullName evidence="2">DNA mismatch repair protein MutS clamp domain-containing protein</fullName>
    </recommendedName>
</protein>
<dbReference type="OrthoDB" id="10252754at2759"/>
<dbReference type="GO" id="GO:0005524">
    <property type="term" value="F:ATP binding"/>
    <property type="evidence" value="ECO:0007669"/>
    <property type="project" value="InterPro"/>
</dbReference>
<dbReference type="Proteomes" id="UP000281553">
    <property type="component" value="Unassembled WGS sequence"/>
</dbReference>
<dbReference type="Gene3D" id="1.10.1420.10">
    <property type="match status" value="1"/>
</dbReference>
<dbReference type="AlphaFoldDB" id="A0A3P7LLZ3"/>
<comment type="similarity">
    <text evidence="1">Belongs to the DNA mismatch repair MutS family.</text>
</comment>
<dbReference type="EMBL" id="UYRU01058962">
    <property type="protein sequence ID" value="VDN14340.1"/>
    <property type="molecule type" value="Genomic_DNA"/>
</dbReference>
<dbReference type="InterPro" id="IPR036187">
    <property type="entry name" value="DNA_mismatch_repair_MutS_sf"/>
</dbReference>
<organism evidence="3 4">
    <name type="scientific">Dibothriocephalus latus</name>
    <name type="common">Fish tapeworm</name>
    <name type="synonym">Diphyllobothrium latum</name>
    <dbReference type="NCBI Taxonomy" id="60516"/>
    <lineage>
        <taxon>Eukaryota</taxon>
        <taxon>Metazoa</taxon>
        <taxon>Spiralia</taxon>
        <taxon>Lophotrochozoa</taxon>
        <taxon>Platyhelminthes</taxon>
        <taxon>Cestoda</taxon>
        <taxon>Eucestoda</taxon>
        <taxon>Diphyllobothriidea</taxon>
        <taxon>Diphyllobothriidae</taxon>
        <taxon>Dibothriocephalus</taxon>
    </lineage>
</organism>
<feature type="domain" description="DNA mismatch repair protein MutS clamp" evidence="2">
    <location>
        <begin position="33"/>
        <end position="88"/>
    </location>
</feature>
<evidence type="ECO:0000259" key="2">
    <source>
        <dbReference type="Pfam" id="PF05190"/>
    </source>
</evidence>
<dbReference type="Pfam" id="PF05190">
    <property type="entry name" value="MutS_IV"/>
    <property type="match status" value="1"/>
</dbReference>
<dbReference type="GO" id="GO:0140664">
    <property type="term" value="F:ATP-dependent DNA damage sensor activity"/>
    <property type="evidence" value="ECO:0007669"/>
    <property type="project" value="InterPro"/>
</dbReference>
<dbReference type="SUPFAM" id="SSF48334">
    <property type="entry name" value="DNA repair protein MutS, domain III"/>
    <property type="match status" value="1"/>
</dbReference>
<dbReference type="GO" id="GO:0032301">
    <property type="term" value="C:MutSalpha complex"/>
    <property type="evidence" value="ECO:0007669"/>
    <property type="project" value="TreeGrafter"/>
</dbReference>
<dbReference type="PANTHER" id="PTHR11361">
    <property type="entry name" value="DNA MISMATCH REPAIR PROTEIN MUTS FAMILY MEMBER"/>
    <property type="match status" value="1"/>
</dbReference>
<evidence type="ECO:0000313" key="4">
    <source>
        <dbReference type="Proteomes" id="UP000281553"/>
    </source>
</evidence>
<dbReference type="InterPro" id="IPR045076">
    <property type="entry name" value="MutS"/>
</dbReference>
<proteinExistence type="inferred from homology"/>
<reference evidence="3 4" key="1">
    <citation type="submission" date="2018-11" db="EMBL/GenBank/DDBJ databases">
        <authorList>
            <consortium name="Pathogen Informatics"/>
        </authorList>
    </citation>
    <scope>NUCLEOTIDE SEQUENCE [LARGE SCALE GENOMIC DNA]</scope>
</reference>
<evidence type="ECO:0000313" key="3">
    <source>
        <dbReference type="EMBL" id="VDN14340.1"/>
    </source>
</evidence>
<dbReference type="PANTHER" id="PTHR11361:SF148">
    <property type="entry name" value="DNA MISMATCH REPAIR PROTEIN MSH6"/>
    <property type="match status" value="1"/>
</dbReference>
<evidence type="ECO:0000256" key="1">
    <source>
        <dbReference type="ARBA" id="ARBA00006271"/>
    </source>
</evidence>
<dbReference type="InterPro" id="IPR007861">
    <property type="entry name" value="DNA_mismatch_repair_MutS_clamp"/>
</dbReference>
<dbReference type="GO" id="GO:0006298">
    <property type="term" value="P:mismatch repair"/>
    <property type="evidence" value="ECO:0007669"/>
    <property type="project" value="InterPro"/>
</dbReference>
<keyword evidence="4" id="KW-1185">Reference proteome</keyword>
<name>A0A3P7LLZ3_DIBLA</name>